<evidence type="ECO:0000313" key="4">
    <source>
        <dbReference type="RefSeq" id="XP_034110035.1"/>
    </source>
</evidence>
<dbReference type="PROSITE" id="PS50127">
    <property type="entry name" value="UBC_2"/>
    <property type="match status" value="1"/>
</dbReference>
<dbReference type="SUPFAM" id="SSF54495">
    <property type="entry name" value="UBC-like"/>
    <property type="match status" value="1"/>
</dbReference>
<dbReference type="PANTHER" id="PTHR24067">
    <property type="entry name" value="UBIQUITIN-CONJUGATING ENZYME E2"/>
    <property type="match status" value="1"/>
</dbReference>
<reference evidence="4" key="1">
    <citation type="submission" date="2025-08" db="UniProtKB">
        <authorList>
            <consortium name="RefSeq"/>
        </authorList>
    </citation>
    <scope>IDENTIFICATION</scope>
    <source>
        <strain evidence="4">15112-1751.03</strain>
        <tissue evidence="4">Whole Adult</tissue>
    </source>
</reference>
<gene>
    <name evidence="4" type="primary">LOC117571785</name>
</gene>
<dbReference type="Pfam" id="PF00179">
    <property type="entry name" value="UQ_con"/>
    <property type="match status" value="1"/>
</dbReference>
<evidence type="ECO:0000313" key="3">
    <source>
        <dbReference type="Proteomes" id="UP000515160"/>
    </source>
</evidence>
<dbReference type="SMART" id="SM00212">
    <property type="entry name" value="UBCc"/>
    <property type="match status" value="1"/>
</dbReference>
<evidence type="ECO:0000256" key="1">
    <source>
        <dbReference type="SAM" id="MobiDB-lite"/>
    </source>
</evidence>
<feature type="region of interest" description="Disordered" evidence="1">
    <location>
        <begin position="209"/>
        <end position="229"/>
    </location>
</feature>
<dbReference type="CTD" id="47272"/>
<feature type="domain" description="UBC core" evidence="2">
    <location>
        <begin position="20"/>
        <end position="176"/>
    </location>
</feature>
<protein>
    <submittedName>
        <fullName evidence="4">Protein crossbronx</fullName>
    </submittedName>
</protein>
<dbReference type="InterPro" id="IPR000608">
    <property type="entry name" value="UBC"/>
</dbReference>
<dbReference type="RefSeq" id="XP_034110035.1">
    <property type="nucleotide sequence ID" value="XM_034254144.2"/>
</dbReference>
<dbReference type="CDD" id="cd23814">
    <property type="entry name" value="UEV_AKTIP"/>
    <property type="match status" value="1"/>
</dbReference>
<sequence length="246" mass="27799">MTLDVDAQKKDEKILLATIQQEYKILAEYKMIESEKLSGVYVIPSYANSLQWFGVFFGRQGFYENGVFRFSILLPDRFPDDKNVPAIVFQHNVVHPLVCPYTNSLDISHAFQEWRCGEDHLWQLLKYMQAIFADPLESIRNVAINELSNVESAKLLNNNRDAFAAQVQESITESKSHIYDTPPTEDPHYIVFEQFQTDVHGPVLEKIRSSRSTVTPPESGGGGGGAATGLSWVKVKEGEFKPLSIE</sequence>
<name>A0A6P8XEX7_DROAB</name>
<dbReference type="OrthoDB" id="5596422at2759"/>
<dbReference type="InterPro" id="IPR050113">
    <property type="entry name" value="Ub_conjugating_enzyme"/>
</dbReference>
<accession>A0A6P8XEX7</accession>
<keyword evidence="3" id="KW-1185">Reference proteome</keyword>
<dbReference type="InterPro" id="IPR016135">
    <property type="entry name" value="UBQ-conjugating_enzyme/RWD"/>
</dbReference>
<dbReference type="FunFam" id="3.10.110.10:FF:000121">
    <property type="entry name" value="Protein crossbronx"/>
    <property type="match status" value="1"/>
</dbReference>
<proteinExistence type="predicted"/>
<dbReference type="AlphaFoldDB" id="A0A6P8XEX7"/>
<dbReference type="Proteomes" id="UP000515160">
    <property type="component" value="Chromosome 3"/>
</dbReference>
<dbReference type="GeneID" id="117571785"/>
<evidence type="ECO:0000259" key="2">
    <source>
        <dbReference type="PROSITE" id="PS50127"/>
    </source>
</evidence>
<organism evidence="3 4">
    <name type="scientific">Drosophila albomicans</name>
    <name type="common">Fruit fly</name>
    <dbReference type="NCBI Taxonomy" id="7291"/>
    <lineage>
        <taxon>Eukaryota</taxon>
        <taxon>Metazoa</taxon>
        <taxon>Ecdysozoa</taxon>
        <taxon>Arthropoda</taxon>
        <taxon>Hexapoda</taxon>
        <taxon>Insecta</taxon>
        <taxon>Pterygota</taxon>
        <taxon>Neoptera</taxon>
        <taxon>Endopterygota</taxon>
        <taxon>Diptera</taxon>
        <taxon>Brachycera</taxon>
        <taxon>Muscomorpha</taxon>
        <taxon>Ephydroidea</taxon>
        <taxon>Drosophilidae</taxon>
        <taxon>Drosophila</taxon>
    </lineage>
</organism>
<dbReference type="Gene3D" id="3.10.110.10">
    <property type="entry name" value="Ubiquitin Conjugating Enzyme"/>
    <property type="match status" value="1"/>
</dbReference>